<accession>A0ABT2H2R4</accession>
<dbReference type="RefSeq" id="WP_259539059.1">
    <property type="nucleotide sequence ID" value="NZ_JANLCJ010000003.1"/>
</dbReference>
<protein>
    <submittedName>
        <fullName evidence="9">ABC transporter permease</fullName>
    </submittedName>
</protein>
<evidence type="ECO:0000256" key="7">
    <source>
        <dbReference type="RuleBase" id="RU363032"/>
    </source>
</evidence>
<dbReference type="InterPro" id="IPR025966">
    <property type="entry name" value="OppC_N"/>
</dbReference>
<feature type="transmembrane region" description="Helical" evidence="7">
    <location>
        <begin position="285"/>
        <end position="306"/>
    </location>
</feature>
<dbReference type="Gene3D" id="1.10.3720.10">
    <property type="entry name" value="MetI-like"/>
    <property type="match status" value="1"/>
</dbReference>
<evidence type="ECO:0000256" key="5">
    <source>
        <dbReference type="ARBA" id="ARBA00022989"/>
    </source>
</evidence>
<dbReference type="SUPFAM" id="SSF161098">
    <property type="entry name" value="MetI-like"/>
    <property type="match status" value="1"/>
</dbReference>
<name>A0ABT2H2R4_9MICO</name>
<dbReference type="EMBL" id="JANLCJ010000003">
    <property type="protein sequence ID" value="MCS5734214.1"/>
    <property type="molecule type" value="Genomic_DNA"/>
</dbReference>
<dbReference type="PANTHER" id="PTHR43386:SF6">
    <property type="entry name" value="ABC TRANSPORTER PERMEASE PROTEIN"/>
    <property type="match status" value="1"/>
</dbReference>
<feature type="domain" description="ABC transmembrane type-1" evidence="8">
    <location>
        <begin position="112"/>
        <end position="303"/>
    </location>
</feature>
<organism evidence="9 10">
    <name type="scientific">Herbiconiux daphne</name>
    <dbReference type="NCBI Taxonomy" id="2970914"/>
    <lineage>
        <taxon>Bacteria</taxon>
        <taxon>Bacillati</taxon>
        <taxon>Actinomycetota</taxon>
        <taxon>Actinomycetes</taxon>
        <taxon>Micrococcales</taxon>
        <taxon>Microbacteriaceae</taxon>
        <taxon>Herbiconiux</taxon>
    </lineage>
</organism>
<dbReference type="InterPro" id="IPR050366">
    <property type="entry name" value="BP-dependent_transpt_permease"/>
</dbReference>
<feature type="transmembrane region" description="Helical" evidence="7">
    <location>
        <begin position="116"/>
        <end position="142"/>
    </location>
</feature>
<proteinExistence type="inferred from homology"/>
<dbReference type="Pfam" id="PF12911">
    <property type="entry name" value="OppC_N"/>
    <property type="match status" value="1"/>
</dbReference>
<keyword evidence="3" id="KW-1003">Cell membrane</keyword>
<keyword evidence="2 7" id="KW-0813">Transport</keyword>
<keyword evidence="6 7" id="KW-0472">Membrane</keyword>
<evidence type="ECO:0000256" key="2">
    <source>
        <dbReference type="ARBA" id="ARBA00022448"/>
    </source>
</evidence>
<dbReference type="PANTHER" id="PTHR43386">
    <property type="entry name" value="OLIGOPEPTIDE TRANSPORT SYSTEM PERMEASE PROTEIN APPC"/>
    <property type="match status" value="1"/>
</dbReference>
<dbReference type="PROSITE" id="PS50928">
    <property type="entry name" value="ABC_TM1"/>
    <property type="match status" value="1"/>
</dbReference>
<dbReference type="InterPro" id="IPR000515">
    <property type="entry name" value="MetI-like"/>
</dbReference>
<comment type="caution">
    <text evidence="9">The sequence shown here is derived from an EMBL/GenBank/DDBJ whole genome shotgun (WGS) entry which is preliminary data.</text>
</comment>
<comment type="similarity">
    <text evidence="7">Belongs to the binding-protein-dependent transport system permease family.</text>
</comment>
<feature type="transmembrane region" description="Helical" evidence="7">
    <location>
        <begin position="51"/>
        <end position="71"/>
    </location>
</feature>
<feature type="transmembrane region" description="Helical" evidence="7">
    <location>
        <begin position="227"/>
        <end position="249"/>
    </location>
</feature>
<feature type="transmembrane region" description="Helical" evidence="7">
    <location>
        <begin position="154"/>
        <end position="171"/>
    </location>
</feature>
<feature type="transmembrane region" description="Helical" evidence="7">
    <location>
        <begin position="177"/>
        <end position="196"/>
    </location>
</feature>
<evidence type="ECO:0000259" key="8">
    <source>
        <dbReference type="PROSITE" id="PS50928"/>
    </source>
</evidence>
<keyword evidence="5 7" id="KW-1133">Transmembrane helix</keyword>
<dbReference type="InterPro" id="IPR035906">
    <property type="entry name" value="MetI-like_sf"/>
</dbReference>
<evidence type="ECO:0000313" key="9">
    <source>
        <dbReference type="EMBL" id="MCS5734214.1"/>
    </source>
</evidence>
<evidence type="ECO:0000256" key="4">
    <source>
        <dbReference type="ARBA" id="ARBA00022692"/>
    </source>
</evidence>
<dbReference type="Proteomes" id="UP001165586">
    <property type="component" value="Unassembled WGS sequence"/>
</dbReference>
<evidence type="ECO:0000256" key="3">
    <source>
        <dbReference type="ARBA" id="ARBA00022475"/>
    </source>
</evidence>
<sequence>MSSNQTPPTPAHYVAPLEETPLVAVDAVKVGERPSNLWIDAWRDMRRRPMFWISSAIILLVVLVALFPGLFTQVPPNDDCQLSNSNGAPTAEHILGFTKQGCDVFSRIIHGTSTSLTVGIIVTILTSVLGIVFGMFAGYYGGWLDSVLSRAGDIFFSIPYILAAVVIMSVFSAYRNVFVIALAIGIFAWPATARVLRAEILRVKNSDYVMASQALGVSRFRILIRHVLPNSIAPVIVVTTISLGAAIVAEATLSFLGVGLPNSTMSWGNDISAAQTDLRTAPQTLIYPSIALSITVLSFIMLGEVVRDALDPKARAQR</sequence>
<dbReference type="CDD" id="cd06261">
    <property type="entry name" value="TM_PBP2"/>
    <property type="match status" value="1"/>
</dbReference>
<evidence type="ECO:0000256" key="1">
    <source>
        <dbReference type="ARBA" id="ARBA00004651"/>
    </source>
</evidence>
<keyword evidence="4 7" id="KW-0812">Transmembrane</keyword>
<evidence type="ECO:0000256" key="6">
    <source>
        <dbReference type="ARBA" id="ARBA00023136"/>
    </source>
</evidence>
<reference evidence="9" key="1">
    <citation type="submission" date="2022-08" db="EMBL/GenBank/DDBJ databases">
        <authorList>
            <person name="Deng Y."/>
            <person name="Han X.-F."/>
            <person name="Zhang Y.-Q."/>
        </authorList>
    </citation>
    <scope>NUCLEOTIDE SEQUENCE</scope>
    <source>
        <strain evidence="9">CPCC 203386</strain>
    </source>
</reference>
<keyword evidence="10" id="KW-1185">Reference proteome</keyword>
<dbReference type="Pfam" id="PF00528">
    <property type="entry name" value="BPD_transp_1"/>
    <property type="match status" value="1"/>
</dbReference>
<evidence type="ECO:0000313" key="10">
    <source>
        <dbReference type="Proteomes" id="UP001165586"/>
    </source>
</evidence>
<gene>
    <name evidence="9" type="ORF">N1032_10750</name>
</gene>
<comment type="subcellular location">
    <subcellularLocation>
        <location evidence="1 7">Cell membrane</location>
        <topology evidence="1 7">Multi-pass membrane protein</topology>
    </subcellularLocation>
</comment>